<reference evidence="1" key="1">
    <citation type="submission" date="2021-02" db="EMBL/GenBank/DDBJ databases">
        <authorList>
            <person name="Nowell W R."/>
        </authorList>
    </citation>
    <scope>NUCLEOTIDE SEQUENCE</scope>
    <source>
        <strain evidence="1">Ploen Becks lab</strain>
    </source>
</reference>
<dbReference type="Proteomes" id="UP000663879">
    <property type="component" value="Unassembled WGS sequence"/>
</dbReference>
<feature type="non-terminal residue" evidence="1">
    <location>
        <position position="1"/>
    </location>
</feature>
<dbReference type="AlphaFoldDB" id="A0A814T085"/>
<evidence type="ECO:0000313" key="1">
    <source>
        <dbReference type="EMBL" id="CAF1154880.1"/>
    </source>
</evidence>
<protein>
    <submittedName>
        <fullName evidence="1">Uncharacterized protein</fullName>
    </submittedName>
</protein>
<dbReference type="EMBL" id="CAJNOC010012677">
    <property type="protein sequence ID" value="CAF1154880.1"/>
    <property type="molecule type" value="Genomic_DNA"/>
</dbReference>
<name>A0A814T085_9BILA</name>
<sequence>MSYASCTVKDSDLIINRFLLLELKIKNLAYLEKLIFLIANIEPATIDNFEPPIIDIIRRLSNENPITILQKLQVNLPDCAATRELKNTA</sequence>
<keyword evidence="2" id="KW-1185">Reference proteome</keyword>
<proteinExistence type="predicted"/>
<gene>
    <name evidence="1" type="ORF">OXX778_LOCUS23427</name>
</gene>
<organism evidence="1 2">
    <name type="scientific">Brachionus calyciflorus</name>
    <dbReference type="NCBI Taxonomy" id="104777"/>
    <lineage>
        <taxon>Eukaryota</taxon>
        <taxon>Metazoa</taxon>
        <taxon>Spiralia</taxon>
        <taxon>Gnathifera</taxon>
        <taxon>Rotifera</taxon>
        <taxon>Eurotatoria</taxon>
        <taxon>Monogononta</taxon>
        <taxon>Pseudotrocha</taxon>
        <taxon>Ploima</taxon>
        <taxon>Brachionidae</taxon>
        <taxon>Brachionus</taxon>
    </lineage>
</organism>
<evidence type="ECO:0000313" key="2">
    <source>
        <dbReference type="Proteomes" id="UP000663879"/>
    </source>
</evidence>
<accession>A0A814T085</accession>
<comment type="caution">
    <text evidence="1">The sequence shown here is derived from an EMBL/GenBank/DDBJ whole genome shotgun (WGS) entry which is preliminary data.</text>
</comment>